<accession>A0A2S8F286</accession>
<dbReference type="Proteomes" id="UP000239388">
    <property type="component" value="Unassembled WGS sequence"/>
</dbReference>
<reference evidence="1 2" key="1">
    <citation type="submission" date="2018-02" db="EMBL/GenBank/DDBJ databases">
        <title>Comparative genomes isolates from brazilian mangrove.</title>
        <authorList>
            <person name="Araujo J.E."/>
            <person name="Taketani R.G."/>
            <person name="Silva M.C.P."/>
            <person name="Loureco M.V."/>
            <person name="Andreote F.D."/>
        </authorList>
    </citation>
    <scope>NUCLEOTIDE SEQUENCE [LARGE SCALE GENOMIC DNA]</scope>
    <source>
        <strain evidence="1 2">NAP PRIS-MGV</strain>
    </source>
</reference>
<organism evidence="1 2">
    <name type="scientific">Blastopirellula marina</name>
    <dbReference type="NCBI Taxonomy" id="124"/>
    <lineage>
        <taxon>Bacteria</taxon>
        <taxon>Pseudomonadati</taxon>
        <taxon>Planctomycetota</taxon>
        <taxon>Planctomycetia</taxon>
        <taxon>Pirellulales</taxon>
        <taxon>Pirellulaceae</taxon>
        <taxon>Blastopirellula</taxon>
    </lineage>
</organism>
<protein>
    <submittedName>
        <fullName evidence="1">Uncharacterized protein</fullName>
    </submittedName>
</protein>
<dbReference type="OrthoDB" id="279948at2"/>
<sequence length="181" mass="21164">MRLVDQLEIKPLRTDYHRTLVDALFLNLLQQFLEAAVVAELEEEPFDFVGSLEAAYGKEANCGPQSLVRNIFKLDLCFYGEAGTSELDAWIVYEPLTKTFAPRRGYSYQFQLWTPRRKLAADLRRQTIDRFIDDLLARRPIERRCPICQGEIRVIDLPIYFEVRCLENDCVQFKRPRGSLQ</sequence>
<evidence type="ECO:0000313" key="2">
    <source>
        <dbReference type="Proteomes" id="UP000239388"/>
    </source>
</evidence>
<evidence type="ECO:0000313" key="1">
    <source>
        <dbReference type="EMBL" id="PQO26250.1"/>
    </source>
</evidence>
<dbReference type="RefSeq" id="WP_105360211.1">
    <property type="nucleotide sequence ID" value="NZ_PUIB01000032.1"/>
</dbReference>
<dbReference type="AlphaFoldDB" id="A0A2S8F286"/>
<dbReference type="EMBL" id="PUIB01000032">
    <property type="protein sequence ID" value="PQO26250.1"/>
    <property type="molecule type" value="Genomic_DNA"/>
</dbReference>
<gene>
    <name evidence="1" type="ORF">C5Y98_30865</name>
</gene>
<proteinExistence type="predicted"/>
<name>A0A2S8F286_9BACT</name>
<comment type="caution">
    <text evidence="1">The sequence shown here is derived from an EMBL/GenBank/DDBJ whole genome shotgun (WGS) entry which is preliminary data.</text>
</comment>